<name>A0AAN8A7V8_9SACH</name>
<dbReference type="InterPro" id="IPR003307">
    <property type="entry name" value="W2_domain"/>
</dbReference>
<evidence type="ECO:0000259" key="9">
    <source>
        <dbReference type="PROSITE" id="PS51363"/>
    </source>
</evidence>
<feature type="region of interest" description="Disordered" evidence="8">
    <location>
        <begin position="590"/>
        <end position="614"/>
    </location>
</feature>
<dbReference type="Gene3D" id="2.160.10.10">
    <property type="entry name" value="Hexapeptide repeat proteins"/>
    <property type="match status" value="1"/>
</dbReference>
<dbReference type="InterPro" id="IPR016024">
    <property type="entry name" value="ARM-type_fold"/>
</dbReference>
<dbReference type="Pfam" id="PF25084">
    <property type="entry name" value="LbH_EIF2B"/>
    <property type="match status" value="1"/>
</dbReference>
<dbReference type="CDD" id="cd05787">
    <property type="entry name" value="LbH_eIF2B_epsilon"/>
    <property type="match status" value="1"/>
</dbReference>
<evidence type="ECO:0000256" key="2">
    <source>
        <dbReference type="ARBA" id="ARBA00007878"/>
    </source>
</evidence>
<evidence type="ECO:0000256" key="8">
    <source>
        <dbReference type="SAM" id="MobiDB-lite"/>
    </source>
</evidence>
<dbReference type="InterPro" id="IPR051956">
    <property type="entry name" value="eIF2B_epsilon"/>
</dbReference>
<dbReference type="InterPro" id="IPR035543">
    <property type="entry name" value="eIF-2B_epsilon_N"/>
</dbReference>
<comment type="subunit">
    <text evidence="7">Component of the translation initiation factor 2B (eIF2B) complex which is a heterodecamer of two sets of five different subunits: alpha, beta, gamma, delta and epsilon. Subunits alpha, beta and delta comprise a regulatory subcomplex and subunits epsilon and gamma comprise a catalytic subcomplex. Within the complex, the hexameric regulatory complex resides at the center, with the two heterodimeric catalytic subcomplexes bound on opposite sides.</text>
</comment>
<dbReference type="GO" id="GO:0031369">
    <property type="term" value="F:translation initiation factor binding"/>
    <property type="evidence" value="ECO:0007669"/>
    <property type="project" value="InterPro"/>
</dbReference>
<evidence type="ECO:0000256" key="4">
    <source>
        <dbReference type="ARBA" id="ARBA00022540"/>
    </source>
</evidence>
<dbReference type="AlphaFoldDB" id="A0AAN8A7V8"/>
<evidence type="ECO:0000313" key="11">
    <source>
        <dbReference type="Proteomes" id="UP001306508"/>
    </source>
</evidence>
<evidence type="ECO:0000313" key="10">
    <source>
        <dbReference type="EMBL" id="KAK5778575.1"/>
    </source>
</evidence>
<dbReference type="PANTHER" id="PTHR45887">
    <property type="entry name" value="TRANSLATION INITIATION FACTOR EIF-2B SUBUNIT EPSILON"/>
    <property type="match status" value="1"/>
</dbReference>
<proteinExistence type="inferred from homology"/>
<evidence type="ECO:0000256" key="6">
    <source>
        <dbReference type="ARBA" id="ARBA00044345"/>
    </source>
</evidence>
<feature type="compositionally biased region" description="Low complexity" evidence="8">
    <location>
        <begin position="1"/>
        <end position="16"/>
    </location>
</feature>
<dbReference type="GO" id="GO:0005829">
    <property type="term" value="C:cytosol"/>
    <property type="evidence" value="ECO:0007669"/>
    <property type="project" value="UniProtKB-SubCell"/>
</dbReference>
<accession>A0AAN8A7V8</accession>
<dbReference type="FunFam" id="3.90.550.10:FF:000066">
    <property type="entry name" value="Translation initiation factor eIF-2B subunit epsilon"/>
    <property type="match status" value="1"/>
</dbReference>
<keyword evidence="4" id="KW-0396">Initiation factor</keyword>
<dbReference type="Pfam" id="PF02020">
    <property type="entry name" value="W2"/>
    <property type="match status" value="1"/>
</dbReference>
<organism evidence="10 11">
    <name type="scientific">Arxiozyma heterogenica</name>
    <dbReference type="NCBI Taxonomy" id="278026"/>
    <lineage>
        <taxon>Eukaryota</taxon>
        <taxon>Fungi</taxon>
        <taxon>Dikarya</taxon>
        <taxon>Ascomycota</taxon>
        <taxon>Saccharomycotina</taxon>
        <taxon>Saccharomycetes</taxon>
        <taxon>Saccharomycetales</taxon>
        <taxon>Saccharomycetaceae</taxon>
        <taxon>Arxiozyma</taxon>
    </lineage>
</organism>
<dbReference type="PROSITE" id="PS51363">
    <property type="entry name" value="W2"/>
    <property type="match status" value="1"/>
</dbReference>
<reference evidence="11" key="1">
    <citation type="submission" date="2023-07" db="EMBL/GenBank/DDBJ databases">
        <title>A draft genome of Kazachstania heterogenica Y-27499.</title>
        <authorList>
            <person name="Donic C."/>
            <person name="Kralova J.S."/>
            <person name="Fidel L."/>
            <person name="Ben-Dor S."/>
            <person name="Jung S."/>
        </authorList>
    </citation>
    <scope>NUCLEOTIDE SEQUENCE [LARGE SCALE GENOMIC DNA]</scope>
    <source>
        <strain evidence="11">Y27499</strain>
    </source>
</reference>
<gene>
    <name evidence="10" type="ORF">RI543_004243</name>
</gene>
<protein>
    <recommendedName>
        <fullName evidence="5">Translation initiation factor eIF2B subunit epsilon</fullName>
    </recommendedName>
    <alternativeName>
        <fullName evidence="6">eIF2B GDP-GTP exchange factor subunit epsilon</fullName>
    </alternativeName>
</protein>
<dbReference type="CDD" id="cd04197">
    <property type="entry name" value="eIF-2B_epsilon_N"/>
    <property type="match status" value="1"/>
</dbReference>
<keyword evidence="11" id="KW-1185">Reference proteome</keyword>
<comment type="subcellular location">
    <subcellularLocation>
        <location evidence="1">Cytoplasm</location>
        <location evidence="1">Cytosol</location>
    </subcellularLocation>
</comment>
<dbReference type="CDD" id="cd11558">
    <property type="entry name" value="W2_eIF2B_epsilon"/>
    <property type="match status" value="1"/>
</dbReference>
<dbReference type="Proteomes" id="UP001306508">
    <property type="component" value="Unassembled WGS sequence"/>
</dbReference>
<keyword evidence="4" id="KW-0648">Protein biosynthesis</keyword>
<sequence length="872" mass="98943">MSQQYYQPPQQGYYQQAPPPPQQGYYQQGPPPPQQGYYQPQQQPVYVQQAPPQEDDDCCGTFCKVMLCFETLGLGVCKCKEPNWKSSGYAIPRITPECLGGGLHLVSLVVKKEIENARVAQWLELRAYSDCRCRRNFYTQVDESSTCEQRDRRENSGNSSKKQDVDVEDRLQAVVLTDSFETRFMPLTAVKPRCLLPLANVPLIEYTLEFLAKAGVSEVYLICSSHANLVAEYIENSKWNLPWAPFKVVTIMSPEARSVGDVMRDLDNRGMITGDFILISGDVVTNVDFNKMLDFHRKMHAQDKDHIATMCLSKANQYYKTRTNEPAAFILEKKNNRCIYYQDLHPINSKEKPPVEIDPELLDSVDEFVIRNDLIDCRIDICTPHVPPIFQENFDYQSLRTDFVKGVISSDILGKHIYAYITDEYAVRVESWQTYDTISQDYLGRWCYPMVLESNMSDNQTYSYESGHIYKESNVVLAQSCKIGKCTAIGSNSRIGEGTIIENSIIGRNCQIGENIIIKDSYIWDNAVLGKGNVISHSIVASNAKLGDNVTLEDGCIIGFDVVIEGNVVIPKGTKMSAKDIRTTEDNAFGLQVSENIDNSESEDETGSSTTEHKFSLSTNLVGTNGVGYVYNSDSSDEEVDTMNGSYKISTSLVHHIEDLYLSDASISSTKKRVKKKRTMSTSSMYTDKEDFGSSEDEEEDFAVEGLATVQRALENNHDLDTAMLELNTLRMSMNVSYHEVRLVTVTALVNRVYHFIATQTLGAKDATTKVFTLWGPLFKRQAFDEEEYVDLMNIIMDTIVGQNFERHDLILFSALNTLYDNDILEEDVIYKWWDTISDDPKYDEVKKLTSKWVEWLRTADEESSSEEEEED</sequence>
<feature type="region of interest" description="Disordered" evidence="8">
    <location>
        <begin position="1"/>
        <end position="40"/>
    </location>
</feature>
<comment type="similarity">
    <text evidence="2">Belongs to the eIF-2B gamma/epsilon subunits family.</text>
</comment>
<evidence type="ECO:0000256" key="3">
    <source>
        <dbReference type="ARBA" id="ARBA00022490"/>
    </source>
</evidence>
<feature type="domain" description="W2" evidence="9">
    <location>
        <begin position="696"/>
        <end position="867"/>
    </location>
</feature>
<comment type="caution">
    <text evidence="10">The sequence shown here is derived from an EMBL/GenBank/DDBJ whole genome shotgun (WGS) entry which is preliminary data.</text>
</comment>
<dbReference type="InterPro" id="IPR044123">
    <property type="entry name" value="W2_eIF2B_epsilon"/>
</dbReference>
<evidence type="ECO:0000256" key="7">
    <source>
        <dbReference type="ARBA" id="ARBA00046432"/>
    </source>
</evidence>
<evidence type="ECO:0000256" key="1">
    <source>
        <dbReference type="ARBA" id="ARBA00004514"/>
    </source>
</evidence>
<dbReference type="Gene3D" id="1.25.40.180">
    <property type="match status" value="1"/>
</dbReference>
<evidence type="ECO:0000256" key="5">
    <source>
        <dbReference type="ARBA" id="ARBA00044144"/>
    </source>
</evidence>
<dbReference type="EMBL" id="JAWIZZ010000053">
    <property type="protein sequence ID" value="KAK5778575.1"/>
    <property type="molecule type" value="Genomic_DNA"/>
</dbReference>
<dbReference type="SMART" id="SM00515">
    <property type="entry name" value="eIF5C"/>
    <property type="match status" value="1"/>
</dbReference>
<dbReference type="SUPFAM" id="SSF48371">
    <property type="entry name" value="ARM repeat"/>
    <property type="match status" value="1"/>
</dbReference>
<dbReference type="FunFam" id="1.25.40.180:FF:000022">
    <property type="entry name" value="Translation initiation factor eIF-2B epsilon subunit"/>
    <property type="match status" value="1"/>
</dbReference>
<dbReference type="GO" id="GO:0005085">
    <property type="term" value="F:guanyl-nucleotide exchange factor activity"/>
    <property type="evidence" value="ECO:0007669"/>
    <property type="project" value="InterPro"/>
</dbReference>
<dbReference type="InterPro" id="IPR029044">
    <property type="entry name" value="Nucleotide-diphossugar_trans"/>
</dbReference>
<dbReference type="Pfam" id="PF00483">
    <property type="entry name" value="NTP_transferase"/>
    <property type="match status" value="1"/>
</dbReference>
<dbReference type="GO" id="GO:0003743">
    <property type="term" value="F:translation initiation factor activity"/>
    <property type="evidence" value="ECO:0007669"/>
    <property type="project" value="UniProtKB-ARBA"/>
</dbReference>
<dbReference type="InterPro" id="IPR005835">
    <property type="entry name" value="NTP_transferase_dom"/>
</dbReference>
<dbReference type="PANTHER" id="PTHR45887:SF1">
    <property type="entry name" value="TRANSLATION INITIATION FACTOR EIF-2B SUBUNIT EPSILON"/>
    <property type="match status" value="1"/>
</dbReference>
<dbReference type="InterPro" id="IPR056764">
    <property type="entry name" value="LbH_EIF2B3/5"/>
</dbReference>
<dbReference type="SUPFAM" id="SSF53448">
    <property type="entry name" value="Nucleotide-diphospho-sugar transferases"/>
    <property type="match status" value="1"/>
</dbReference>
<dbReference type="GO" id="GO:0005851">
    <property type="term" value="C:eukaryotic translation initiation factor 2B complex"/>
    <property type="evidence" value="ECO:0007669"/>
    <property type="project" value="TreeGrafter"/>
</dbReference>
<keyword evidence="3" id="KW-0963">Cytoplasm</keyword>
<dbReference type="Gene3D" id="3.90.550.10">
    <property type="entry name" value="Spore Coat Polysaccharide Biosynthesis Protein SpsA, Chain A"/>
    <property type="match status" value="1"/>
</dbReference>